<protein>
    <submittedName>
        <fullName evidence="3">Uncharacterized protein</fullName>
    </submittedName>
</protein>
<organism evidence="3 4">
    <name type="scientific">Dictyostelium firmibasis</name>
    <dbReference type="NCBI Taxonomy" id="79012"/>
    <lineage>
        <taxon>Eukaryota</taxon>
        <taxon>Amoebozoa</taxon>
        <taxon>Evosea</taxon>
        <taxon>Eumycetozoa</taxon>
        <taxon>Dictyostelia</taxon>
        <taxon>Dictyosteliales</taxon>
        <taxon>Dictyosteliaceae</taxon>
        <taxon>Dictyostelium</taxon>
    </lineage>
</organism>
<evidence type="ECO:0000256" key="2">
    <source>
        <dbReference type="SAM" id="SignalP"/>
    </source>
</evidence>
<dbReference type="EMBL" id="JAVFKY010000002">
    <property type="protein sequence ID" value="KAK5580415.1"/>
    <property type="molecule type" value="Genomic_DNA"/>
</dbReference>
<dbReference type="AlphaFoldDB" id="A0AAN7Z163"/>
<accession>A0AAN7Z163</accession>
<feature type="transmembrane region" description="Helical" evidence="1">
    <location>
        <begin position="121"/>
        <end position="149"/>
    </location>
</feature>
<name>A0AAN7Z163_9MYCE</name>
<keyword evidence="2" id="KW-0732">Signal</keyword>
<evidence type="ECO:0000256" key="1">
    <source>
        <dbReference type="SAM" id="Phobius"/>
    </source>
</evidence>
<feature type="chain" id="PRO_5042915017" evidence="2">
    <location>
        <begin position="23"/>
        <end position="248"/>
    </location>
</feature>
<feature type="signal peptide" evidence="2">
    <location>
        <begin position="1"/>
        <end position="22"/>
    </location>
</feature>
<sequence length="248" mass="27030">MISKTICVGIVGMLYGASMVLAQTNLDNSQNVLIYNNWVRNVGSTFGVQESQTVPTDFATNINTIRNGNLASTASSYKLGYNSYSTASAQAFQNGHIAGSNVGLYPLNGTNLYSNSRGNGIAGGTLAGIIVGAVLGGLLVLIGAISAFISWRRHMELKKSTLYADYRTNYKAEPIPDIKDHVPSEYYRESHRIGLNQAYTADAVASTRYRENNNLSYVNRENHEVTIPRTATDINNNNATHFTNTSHH</sequence>
<keyword evidence="1" id="KW-0472">Membrane</keyword>
<proteinExistence type="predicted"/>
<dbReference type="Proteomes" id="UP001344447">
    <property type="component" value="Unassembled WGS sequence"/>
</dbReference>
<evidence type="ECO:0000313" key="4">
    <source>
        <dbReference type="Proteomes" id="UP001344447"/>
    </source>
</evidence>
<keyword evidence="1" id="KW-0812">Transmembrane</keyword>
<gene>
    <name evidence="3" type="ORF">RB653_000432</name>
</gene>
<reference evidence="3 4" key="1">
    <citation type="submission" date="2023-11" db="EMBL/GenBank/DDBJ databases">
        <title>Dfirmibasis_genome.</title>
        <authorList>
            <person name="Edelbroek B."/>
            <person name="Kjellin J."/>
            <person name="Jerlstrom-Hultqvist J."/>
            <person name="Soderbom F."/>
        </authorList>
    </citation>
    <scope>NUCLEOTIDE SEQUENCE [LARGE SCALE GENOMIC DNA]</scope>
    <source>
        <strain evidence="3 4">TNS-C-14</strain>
    </source>
</reference>
<evidence type="ECO:0000313" key="3">
    <source>
        <dbReference type="EMBL" id="KAK5580415.1"/>
    </source>
</evidence>
<comment type="caution">
    <text evidence="3">The sequence shown here is derived from an EMBL/GenBank/DDBJ whole genome shotgun (WGS) entry which is preliminary data.</text>
</comment>
<keyword evidence="1" id="KW-1133">Transmembrane helix</keyword>
<keyword evidence="4" id="KW-1185">Reference proteome</keyword>